<evidence type="ECO:0000313" key="1">
    <source>
        <dbReference type="EMBL" id="SMF06801.1"/>
    </source>
</evidence>
<gene>
    <name evidence="1" type="ORF">SAMN06296036_104165</name>
</gene>
<dbReference type="AlphaFoldDB" id="A0A1Y6BL50"/>
<evidence type="ECO:0000313" key="2">
    <source>
        <dbReference type="Proteomes" id="UP000192907"/>
    </source>
</evidence>
<protein>
    <submittedName>
        <fullName evidence="1">Uncharacterized protein</fullName>
    </submittedName>
</protein>
<accession>A0A1Y6BL50</accession>
<proteinExistence type="predicted"/>
<name>A0A1Y6BL50_9BACT</name>
<dbReference type="STRING" id="1513793.SAMN06296036_104165"/>
<dbReference type="Proteomes" id="UP000192907">
    <property type="component" value="Unassembled WGS sequence"/>
</dbReference>
<organism evidence="1 2">
    <name type="scientific">Pseudobacteriovorax antillogorgiicola</name>
    <dbReference type="NCBI Taxonomy" id="1513793"/>
    <lineage>
        <taxon>Bacteria</taxon>
        <taxon>Pseudomonadati</taxon>
        <taxon>Bdellovibrionota</taxon>
        <taxon>Oligoflexia</taxon>
        <taxon>Oligoflexales</taxon>
        <taxon>Pseudobacteriovoracaceae</taxon>
        <taxon>Pseudobacteriovorax</taxon>
    </lineage>
</organism>
<dbReference type="EMBL" id="FWZT01000004">
    <property type="protein sequence ID" value="SMF06801.1"/>
    <property type="molecule type" value="Genomic_DNA"/>
</dbReference>
<reference evidence="2" key="1">
    <citation type="submission" date="2017-04" db="EMBL/GenBank/DDBJ databases">
        <authorList>
            <person name="Varghese N."/>
            <person name="Submissions S."/>
        </authorList>
    </citation>
    <scope>NUCLEOTIDE SEQUENCE [LARGE SCALE GENOMIC DNA]</scope>
    <source>
        <strain evidence="2">RKEM611</strain>
    </source>
</reference>
<keyword evidence="2" id="KW-1185">Reference proteome</keyword>
<sequence length="102" mass="11847">MNRSLLGVILCCVPLLGCDPDRHKKCEWYLVPEPDHRELVKDGWVSLCARNYTNNKQRCFLQAKLGYAEKVYGTPFRFTTLKLDEKTFPRKVISIKACKPQD</sequence>